<evidence type="ECO:0000313" key="1">
    <source>
        <dbReference type="EMBL" id="CAB1416677.1"/>
    </source>
</evidence>
<reference evidence="1" key="1">
    <citation type="submission" date="2020-03" db="EMBL/GenBank/DDBJ databases">
        <authorList>
            <person name="Weist P."/>
        </authorList>
    </citation>
    <scope>NUCLEOTIDE SEQUENCE</scope>
</reference>
<name>A0A9N7TPK1_PLEPL</name>
<keyword evidence="2" id="KW-1185">Reference proteome</keyword>
<sequence length="127" mass="13313">MGASQEITRKSSRVGRVGLGGKVVVERCSTMKNGAGCKSKVATHMVKARARVCGPEEPGVVTAARHGHKLNYNVLGDAAPTWMNGGSSRQVGKTSPDFFYAHVGGSITRSGAEPVDDFGEQTLIPPC</sequence>
<accession>A0A9N7TPK1</accession>
<comment type="caution">
    <text evidence="1">The sequence shown here is derived from an EMBL/GenBank/DDBJ whole genome shotgun (WGS) entry which is preliminary data.</text>
</comment>
<organism evidence="1 2">
    <name type="scientific">Pleuronectes platessa</name>
    <name type="common">European plaice</name>
    <dbReference type="NCBI Taxonomy" id="8262"/>
    <lineage>
        <taxon>Eukaryota</taxon>
        <taxon>Metazoa</taxon>
        <taxon>Chordata</taxon>
        <taxon>Craniata</taxon>
        <taxon>Vertebrata</taxon>
        <taxon>Euteleostomi</taxon>
        <taxon>Actinopterygii</taxon>
        <taxon>Neopterygii</taxon>
        <taxon>Teleostei</taxon>
        <taxon>Neoteleostei</taxon>
        <taxon>Acanthomorphata</taxon>
        <taxon>Carangaria</taxon>
        <taxon>Pleuronectiformes</taxon>
        <taxon>Pleuronectoidei</taxon>
        <taxon>Pleuronectidae</taxon>
        <taxon>Pleuronectes</taxon>
    </lineage>
</organism>
<dbReference type="Proteomes" id="UP001153269">
    <property type="component" value="Unassembled WGS sequence"/>
</dbReference>
<dbReference type="EMBL" id="CADEAL010000224">
    <property type="protein sequence ID" value="CAB1416677.1"/>
    <property type="molecule type" value="Genomic_DNA"/>
</dbReference>
<evidence type="ECO:0000313" key="2">
    <source>
        <dbReference type="Proteomes" id="UP001153269"/>
    </source>
</evidence>
<dbReference type="AlphaFoldDB" id="A0A9N7TPK1"/>
<proteinExistence type="predicted"/>
<gene>
    <name evidence="1" type="ORF">PLEPLA_LOCUS4468</name>
</gene>
<protein>
    <submittedName>
        <fullName evidence="1">Uncharacterized protein</fullName>
    </submittedName>
</protein>